<dbReference type="InterPro" id="IPR008775">
    <property type="entry name" value="Phytyl_CoA_dOase-like"/>
</dbReference>
<evidence type="ECO:0000313" key="2">
    <source>
        <dbReference type="EMBL" id="QDV73145.1"/>
    </source>
</evidence>
<evidence type="ECO:0000256" key="1">
    <source>
        <dbReference type="ARBA" id="ARBA00001954"/>
    </source>
</evidence>
<keyword evidence="2" id="KW-0560">Oxidoreductase</keyword>
<dbReference type="AlphaFoldDB" id="A0A518K5U2"/>
<dbReference type="KEGG" id="bmei:Spa11_13380"/>
<dbReference type="SUPFAM" id="SSF51197">
    <property type="entry name" value="Clavaminate synthase-like"/>
    <property type="match status" value="1"/>
</dbReference>
<evidence type="ECO:0000313" key="3">
    <source>
        <dbReference type="Proteomes" id="UP000316426"/>
    </source>
</evidence>
<dbReference type="Pfam" id="PF05721">
    <property type="entry name" value="PhyH"/>
    <property type="match status" value="1"/>
</dbReference>
<protein>
    <submittedName>
        <fullName evidence="2">Phytanoyl-CoA dioxygenase (PhyH)</fullName>
    </submittedName>
</protein>
<gene>
    <name evidence="2" type="ORF">Spa11_13380</name>
</gene>
<dbReference type="PANTHER" id="PTHR20883">
    <property type="entry name" value="PHYTANOYL-COA DIOXYGENASE DOMAIN CONTAINING 1"/>
    <property type="match status" value="1"/>
</dbReference>
<keyword evidence="2" id="KW-0223">Dioxygenase</keyword>
<keyword evidence="3" id="KW-1185">Reference proteome</keyword>
<dbReference type="Proteomes" id="UP000316426">
    <property type="component" value="Chromosome"/>
</dbReference>
<dbReference type="GO" id="GO:0016706">
    <property type="term" value="F:2-oxoglutarate-dependent dioxygenase activity"/>
    <property type="evidence" value="ECO:0007669"/>
    <property type="project" value="UniProtKB-ARBA"/>
</dbReference>
<name>A0A518K5U2_9BACT</name>
<dbReference type="GO" id="GO:0005506">
    <property type="term" value="F:iron ion binding"/>
    <property type="evidence" value="ECO:0007669"/>
    <property type="project" value="UniProtKB-ARBA"/>
</dbReference>
<dbReference type="Gene3D" id="2.60.120.620">
    <property type="entry name" value="q2cbj1_9rhob like domain"/>
    <property type="match status" value="1"/>
</dbReference>
<comment type="cofactor">
    <cofactor evidence="1">
        <name>Fe(2+)</name>
        <dbReference type="ChEBI" id="CHEBI:29033"/>
    </cofactor>
</comment>
<dbReference type="PANTHER" id="PTHR20883:SF48">
    <property type="entry name" value="ECTOINE DIOXYGENASE"/>
    <property type="match status" value="1"/>
</dbReference>
<proteinExistence type="predicted"/>
<organism evidence="2 3">
    <name type="scientific">Botrimarina mediterranea</name>
    <dbReference type="NCBI Taxonomy" id="2528022"/>
    <lineage>
        <taxon>Bacteria</taxon>
        <taxon>Pseudomonadati</taxon>
        <taxon>Planctomycetota</taxon>
        <taxon>Planctomycetia</taxon>
        <taxon>Pirellulales</taxon>
        <taxon>Lacipirellulaceae</taxon>
        <taxon>Botrimarina</taxon>
    </lineage>
</organism>
<dbReference type="RefSeq" id="WP_145109620.1">
    <property type="nucleotide sequence ID" value="NZ_CP036349.1"/>
</dbReference>
<dbReference type="EMBL" id="CP036349">
    <property type="protein sequence ID" value="QDV73145.1"/>
    <property type="molecule type" value="Genomic_DNA"/>
</dbReference>
<reference evidence="2 3" key="1">
    <citation type="submission" date="2019-02" db="EMBL/GenBank/DDBJ databases">
        <title>Deep-cultivation of Planctomycetes and their phenomic and genomic characterization uncovers novel biology.</title>
        <authorList>
            <person name="Wiegand S."/>
            <person name="Jogler M."/>
            <person name="Boedeker C."/>
            <person name="Pinto D."/>
            <person name="Vollmers J."/>
            <person name="Rivas-Marin E."/>
            <person name="Kohn T."/>
            <person name="Peeters S.H."/>
            <person name="Heuer A."/>
            <person name="Rast P."/>
            <person name="Oberbeckmann S."/>
            <person name="Bunk B."/>
            <person name="Jeske O."/>
            <person name="Meyerdierks A."/>
            <person name="Storesund J.E."/>
            <person name="Kallscheuer N."/>
            <person name="Luecker S."/>
            <person name="Lage O.M."/>
            <person name="Pohl T."/>
            <person name="Merkel B.J."/>
            <person name="Hornburger P."/>
            <person name="Mueller R.-W."/>
            <person name="Bruemmer F."/>
            <person name="Labrenz M."/>
            <person name="Spormann A.M."/>
            <person name="Op den Camp H."/>
            <person name="Overmann J."/>
            <person name="Amann R."/>
            <person name="Jetten M.S.M."/>
            <person name="Mascher T."/>
            <person name="Medema M.H."/>
            <person name="Devos D.P."/>
            <person name="Kaster A.-K."/>
            <person name="Ovreas L."/>
            <person name="Rohde M."/>
            <person name="Galperin M.Y."/>
            <person name="Jogler C."/>
        </authorList>
    </citation>
    <scope>NUCLEOTIDE SEQUENCE [LARGE SCALE GENOMIC DNA]</scope>
    <source>
        <strain evidence="2 3">Spa11</strain>
    </source>
</reference>
<sequence length="282" mass="31486">MADDLSHRHGPITGLFGAEPLTRLSADHVAAFESDGFIGGVRLLTDQQIESLRAELADLMRPEHSGRELWYEHHANESSDAGTTLFHALGGWRLRPALHDILWSPTFVAAAERLLNGPIRFWHDQLFCKPAHDGGVVAWHQDYSYWTRTVPMQHLTCWIGLDDSTLDNGCVHYVPGSHRWPLLPRPQLAGDMEAIRSVLTSDQLAEFQPAPCEMRAGEASFHHPLMLHGSYENRSDRPRRAIVLNVVRDGTVSDQDSPLLEGVDAVPRGEPLSGRFFPLLSS</sequence>
<accession>A0A518K5U2</accession>